<dbReference type="EMBL" id="JAESWB010000005">
    <property type="protein sequence ID" value="MBL4950822.1"/>
    <property type="molecule type" value="Genomic_DNA"/>
</dbReference>
<dbReference type="Pfam" id="PF02566">
    <property type="entry name" value="OsmC"/>
    <property type="match status" value="1"/>
</dbReference>
<dbReference type="InterPro" id="IPR018247">
    <property type="entry name" value="EF_Hand_1_Ca_BS"/>
</dbReference>
<dbReference type="PROSITE" id="PS00018">
    <property type="entry name" value="EF_HAND_1"/>
    <property type="match status" value="1"/>
</dbReference>
<dbReference type="Gene3D" id="3.30.300.20">
    <property type="match status" value="1"/>
</dbReference>
<dbReference type="RefSeq" id="WP_202651540.1">
    <property type="nucleotide sequence ID" value="NZ_JAESWB010000005.1"/>
</dbReference>
<reference evidence="1 2" key="1">
    <citation type="submission" date="2021-01" db="EMBL/GenBank/DDBJ databases">
        <title>Genome public.</title>
        <authorList>
            <person name="Liu C."/>
            <person name="Sun Q."/>
        </authorList>
    </citation>
    <scope>NUCLEOTIDE SEQUENCE [LARGE SCALE GENOMIC DNA]</scope>
    <source>
        <strain evidence="1 2">YIM B02564</strain>
    </source>
</reference>
<dbReference type="Proteomes" id="UP000623967">
    <property type="component" value="Unassembled WGS sequence"/>
</dbReference>
<gene>
    <name evidence="1" type="ORF">JK635_01000</name>
</gene>
<dbReference type="SUPFAM" id="SSF82784">
    <property type="entry name" value="OsmC-like"/>
    <property type="match status" value="1"/>
</dbReference>
<accession>A0ABS1THU1</accession>
<dbReference type="PANTHER" id="PTHR35368:SF1">
    <property type="entry name" value="HYDROPEROXIDE REDUCTASE"/>
    <property type="match status" value="1"/>
</dbReference>
<keyword evidence="2" id="KW-1185">Reference proteome</keyword>
<dbReference type="InterPro" id="IPR003718">
    <property type="entry name" value="OsmC/Ohr_fam"/>
</dbReference>
<organism evidence="1 2">
    <name type="scientific">Neobacillus paridis</name>
    <dbReference type="NCBI Taxonomy" id="2803862"/>
    <lineage>
        <taxon>Bacteria</taxon>
        <taxon>Bacillati</taxon>
        <taxon>Bacillota</taxon>
        <taxon>Bacilli</taxon>
        <taxon>Bacillales</taxon>
        <taxon>Bacillaceae</taxon>
        <taxon>Neobacillus</taxon>
    </lineage>
</organism>
<comment type="caution">
    <text evidence="1">The sequence shown here is derived from an EMBL/GenBank/DDBJ whole genome shotgun (WGS) entry which is preliminary data.</text>
</comment>
<dbReference type="PANTHER" id="PTHR35368">
    <property type="entry name" value="HYDROPEROXIDE REDUCTASE"/>
    <property type="match status" value="1"/>
</dbReference>
<evidence type="ECO:0000313" key="1">
    <source>
        <dbReference type="EMBL" id="MBL4950822.1"/>
    </source>
</evidence>
<dbReference type="InterPro" id="IPR036102">
    <property type="entry name" value="OsmC/Ohrsf"/>
</dbReference>
<protein>
    <submittedName>
        <fullName evidence="1">OsmC family protein</fullName>
    </submittedName>
</protein>
<name>A0ABS1THU1_9BACI</name>
<proteinExistence type="predicted"/>
<dbReference type="InterPro" id="IPR015946">
    <property type="entry name" value="KH_dom-like_a/b"/>
</dbReference>
<sequence>MPMTTFKATAHLQEGVQVKAKARNFEVTIDEPEELGGTDTGMNPVELTLAALGACQAIVARVYAKKFRIEFDNLWVEVEGDLDTDGFMNISDVRRGYSEIRFNIHIATDAPRERVEEFVSFIENTCPVGDTIANPVNLKRNEIILEPRKVVTVN</sequence>
<evidence type="ECO:0000313" key="2">
    <source>
        <dbReference type="Proteomes" id="UP000623967"/>
    </source>
</evidence>
<dbReference type="InterPro" id="IPR052924">
    <property type="entry name" value="OsmC/Ohr_hydroprdx_reductase"/>
</dbReference>